<proteinExistence type="predicted"/>
<accession>A0A1E1WPG3</accession>
<name>A0A1E1WPG3_PECGO</name>
<gene>
    <name evidence="1" type="ORF">g.16339</name>
</gene>
<evidence type="ECO:0000313" key="1">
    <source>
        <dbReference type="EMBL" id="JAT88880.1"/>
    </source>
</evidence>
<dbReference type="AlphaFoldDB" id="A0A1E1WPG3"/>
<organism evidence="1">
    <name type="scientific">Pectinophora gossypiella</name>
    <name type="common">Cotton pink bollworm</name>
    <name type="synonym">Depressaria gossypiella</name>
    <dbReference type="NCBI Taxonomy" id="13191"/>
    <lineage>
        <taxon>Eukaryota</taxon>
        <taxon>Metazoa</taxon>
        <taxon>Ecdysozoa</taxon>
        <taxon>Arthropoda</taxon>
        <taxon>Hexapoda</taxon>
        <taxon>Insecta</taxon>
        <taxon>Pterygota</taxon>
        <taxon>Neoptera</taxon>
        <taxon>Endopterygota</taxon>
        <taxon>Lepidoptera</taxon>
        <taxon>Glossata</taxon>
        <taxon>Ditrysia</taxon>
        <taxon>Gelechioidea</taxon>
        <taxon>Gelechiidae</taxon>
        <taxon>Apatetrinae</taxon>
        <taxon>Pectinophora</taxon>
    </lineage>
</organism>
<protein>
    <submittedName>
        <fullName evidence="1">Uncharacterized protein</fullName>
    </submittedName>
</protein>
<feature type="non-terminal residue" evidence="1">
    <location>
        <position position="108"/>
    </location>
</feature>
<dbReference type="EMBL" id="GDQN01002174">
    <property type="protein sequence ID" value="JAT88880.1"/>
    <property type="molecule type" value="Transcribed_RNA"/>
</dbReference>
<dbReference type="OrthoDB" id="5967017at2759"/>
<feature type="non-terminal residue" evidence="1">
    <location>
        <position position="1"/>
    </location>
</feature>
<reference evidence="1" key="1">
    <citation type="submission" date="2015-09" db="EMBL/GenBank/DDBJ databases">
        <title>De novo assembly of Pectinophora gossypiella (Pink Bollworm) gut transcriptome.</title>
        <authorList>
            <person name="Tassone E.E."/>
        </authorList>
    </citation>
    <scope>NUCLEOTIDE SEQUENCE</scope>
</reference>
<sequence length="108" mass="12813">SLQIKIRKQFLWTDSQIVIDWYNSNKLLTPFVSRRIGKIKQNKNLTVHVPTELNPDKTRPNKTKQEKTYWLKGPDFLLQNENTWPTNLLKELLLLTSEEPLKMGEHLE</sequence>